<evidence type="ECO:0000313" key="1">
    <source>
        <dbReference type="EMBL" id="MBM6577753.1"/>
    </source>
</evidence>
<reference evidence="1 2" key="1">
    <citation type="submission" date="2020-12" db="EMBL/GenBank/DDBJ databases">
        <title>Sphingomonas sp.</title>
        <authorList>
            <person name="Kim M.K."/>
        </authorList>
    </citation>
    <scope>NUCLEOTIDE SEQUENCE [LARGE SCALE GENOMIC DNA]</scope>
    <source>
        <strain evidence="1 2">BT552</strain>
    </source>
</reference>
<name>A0ABS2DA41_9SPHN</name>
<protein>
    <submittedName>
        <fullName evidence="1">Uncharacterized protein</fullName>
    </submittedName>
</protein>
<comment type="caution">
    <text evidence="1">The sequence shown here is derived from an EMBL/GenBank/DDBJ whole genome shotgun (WGS) entry which is preliminary data.</text>
</comment>
<proteinExistence type="predicted"/>
<keyword evidence="2" id="KW-1185">Reference proteome</keyword>
<accession>A0ABS2DA41</accession>
<organism evidence="1 2">
    <name type="scientific">Sphingomonas longa</name>
    <dbReference type="NCBI Taxonomy" id="2778730"/>
    <lineage>
        <taxon>Bacteria</taxon>
        <taxon>Pseudomonadati</taxon>
        <taxon>Pseudomonadota</taxon>
        <taxon>Alphaproteobacteria</taxon>
        <taxon>Sphingomonadales</taxon>
        <taxon>Sphingomonadaceae</taxon>
        <taxon>Sphingomonas</taxon>
    </lineage>
</organism>
<dbReference type="Proteomes" id="UP000763641">
    <property type="component" value="Unassembled WGS sequence"/>
</dbReference>
<dbReference type="RefSeq" id="WP_204199847.1">
    <property type="nucleotide sequence ID" value="NZ_JAFEMC010000004.1"/>
</dbReference>
<evidence type="ECO:0000313" key="2">
    <source>
        <dbReference type="Proteomes" id="UP000763641"/>
    </source>
</evidence>
<dbReference type="EMBL" id="JAFEMC010000004">
    <property type="protein sequence ID" value="MBM6577753.1"/>
    <property type="molecule type" value="Genomic_DNA"/>
</dbReference>
<gene>
    <name evidence="1" type="ORF">ILT43_15330</name>
</gene>
<sequence length="57" mass="6054">MEIARNGLATNLDGIRVWLNNEGRQGVEAATSGMLIKAQLNQLIKERTAASGASTGR</sequence>